<keyword evidence="1" id="KW-1133">Transmembrane helix</keyword>
<evidence type="ECO:0000313" key="6">
    <source>
        <dbReference type="Proteomes" id="UP000270205"/>
    </source>
</evidence>
<dbReference type="EMBL" id="UFTJ01000001">
    <property type="protein sequence ID" value="SSZ47091.1"/>
    <property type="molecule type" value="Genomic_DNA"/>
</dbReference>
<reference evidence="3 5" key="1">
    <citation type="submission" date="2018-06" db="EMBL/GenBank/DDBJ databases">
        <authorList>
            <consortium name="Pathogen Informatics"/>
            <person name="Doyle S."/>
        </authorList>
    </citation>
    <scope>NUCLEOTIDE SEQUENCE [LARGE SCALE GENOMIC DNA]</scope>
    <source>
        <strain evidence="3 5">NCTC11661</strain>
    </source>
</reference>
<keyword evidence="2" id="KW-0732">Signal</keyword>
<evidence type="ECO:0000313" key="4">
    <source>
        <dbReference type="EMBL" id="VDH03471.1"/>
    </source>
</evidence>
<reference evidence="4 6" key="2">
    <citation type="submission" date="2018-11" db="EMBL/GenBank/DDBJ databases">
        <authorList>
            <consortium name="Pathogen Informatics"/>
        </authorList>
    </citation>
    <scope>NUCLEOTIDE SEQUENCE [LARGE SCALE GENOMIC DNA]</scope>
    <source>
        <strain evidence="4 6">NCTC12929</strain>
    </source>
</reference>
<dbReference type="EMBL" id="UYIV01000001">
    <property type="protein sequence ID" value="VDH03471.1"/>
    <property type="molecule type" value="Genomic_DNA"/>
</dbReference>
<dbReference type="AlphaFoldDB" id="A0A376C030"/>
<sequence length="126" mass="13824">MKTKYTIFSGFLSVALALSSCSVTTKYTATPNQPKNFSQLNSGKRYKFTLENNEKHRMTFSHLTHDSIVGYSTRGKKEQILLAKSDVKSSKDLRKSGVRTAGIGIGIAGVAAIIYSATRATKDEKK</sequence>
<evidence type="ECO:0000313" key="5">
    <source>
        <dbReference type="Proteomes" id="UP000255515"/>
    </source>
</evidence>
<evidence type="ECO:0000313" key="3">
    <source>
        <dbReference type="EMBL" id="SSZ47091.1"/>
    </source>
</evidence>
<evidence type="ECO:0000256" key="2">
    <source>
        <dbReference type="SAM" id="SignalP"/>
    </source>
</evidence>
<dbReference type="Proteomes" id="UP000270205">
    <property type="component" value="Unassembled WGS sequence"/>
</dbReference>
<keyword evidence="1" id="KW-0812">Transmembrane</keyword>
<proteinExistence type="predicted"/>
<name>A0A376C030_9FLAO</name>
<evidence type="ECO:0000256" key="1">
    <source>
        <dbReference type="SAM" id="Phobius"/>
    </source>
</evidence>
<dbReference type="Proteomes" id="UP000255515">
    <property type="component" value="Unassembled WGS sequence"/>
</dbReference>
<dbReference type="PROSITE" id="PS51257">
    <property type="entry name" value="PROKAR_LIPOPROTEIN"/>
    <property type="match status" value="1"/>
</dbReference>
<dbReference type="RefSeq" id="WP_002662085.1">
    <property type="nucleotide sequence ID" value="NZ_JBHWND010000099.1"/>
</dbReference>
<feature type="signal peptide" evidence="2">
    <location>
        <begin position="1"/>
        <end position="25"/>
    </location>
</feature>
<protein>
    <recommendedName>
        <fullName evidence="7">Lipoprotein</fullName>
    </recommendedName>
</protein>
<feature type="chain" id="PRO_5036332574" description="Lipoprotein" evidence="2">
    <location>
        <begin position="26"/>
        <end position="126"/>
    </location>
</feature>
<feature type="transmembrane region" description="Helical" evidence="1">
    <location>
        <begin position="98"/>
        <end position="117"/>
    </location>
</feature>
<accession>A0A376C030</accession>
<organism evidence="3 5">
    <name type="scientific">Bergeyella zoohelcum</name>
    <dbReference type="NCBI Taxonomy" id="1015"/>
    <lineage>
        <taxon>Bacteria</taxon>
        <taxon>Pseudomonadati</taxon>
        <taxon>Bacteroidota</taxon>
        <taxon>Flavobacteriia</taxon>
        <taxon>Flavobacteriales</taxon>
        <taxon>Weeksellaceae</taxon>
        <taxon>Bergeyella</taxon>
    </lineage>
</organism>
<evidence type="ECO:0008006" key="7">
    <source>
        <dbReference type="Google" id="ProtNLM"/>
    </source>
</evidence>
<gene>
    <name evidence="3" type="ORF">NCTC11661_00754</name>
    <name evidence="4" type="ORF">NCTC12929_00857</name>
</gene>
<keyword evidence="1" id="KW-0472">Membrane</keyword>